<evidence type="ECO:0000313" key="9">
    <source>
        <dbReference type="Proteomes" id="UP000186110"/>
    </source>
</evidence>
<dbReference type="STRING" id="1484693.RS694_02720"/>
<proteinExistence type="inferred from homology"/>
<accession>A0A1P8K6K6</accession>
<dbReference type="Pfam" id="PF13860">
    <property type="entry name" value="FlgD_ig"/>
    <property type="match status" value="1"/>
</dbReference>
<dbReference type="InterPro" id="IPR005648">
    <property type="entry name" value="FlgD"/>
</dbReference>
<organism evidence="8 9">
    <name type="scientific">Rhodoferax saidenbachensis</name>
    <dbReference type="NCBI Taxonomy" id="1484693"/>
    <lineage>
        <taxon>Bacteria</taxon>
        <taxon>Pseudomonadati</taxon>
        <taxon>Pseudomonadota</taxon>
        <taxon>Betaproteobacteria</taxon>
        <taxon>Burkholderiales</taxon>
        <taxon>Comamonadaceae</taxon>
        <taxon>Rhodoferax</taxon>
    </lineage>
</organism>
<evidence type="ECO:0000256" key="4">
    <source>
        <dbReference type="ARBA" id="ARBA00024746"/>
    </source>
</evidence>
<dbReference type="Pfam" id="PF03963">
    <property type="entry name" value="FlgD"/>
    <property type="match status" value="1"/>
</dbReference>
<dbReference type="RefSeq" id="WP_029709458.1">
    <property type="nucleotide sequence ID" value="NZ_CP019239.1"/>
</dbReference>
<keyword evidence="8" id="KW-0282">Flagellum</keyword>
<keyword evidence="3 5" id="KW-1005">Bacterial flagellum biogenesis</keyword>
<evidence type="ECO:0000313" key="8">
    <source>
        <dbReference type="EMBL" id="APW41571.1"/>
    </source>
</evidence>
<comment type="similarity">
    <text evidence="1 5">Belongs to the FlgD family.</text>
</comment>
<dbReference type="KEGG" id="rsb:RS694_02720"/>
<feature type="domain" description="FlgD Tudor-like" evidence="7">
    <location>
        <begin position="88"/>
        <end position="218"/>
    </location>
</feature>
<feature type="domain" description="FlgD/Vpr Ig-like" evidence="6">
    <location>
        <begin position="105"/>
        <end position="176"/>
    </location>
</feature>
<reference evidence="9" key="1">
    <citation type="submission" date="2017-01" db="EMBL/GenBank/DDBJ databases">
        <authorList>
            <person name="Kim Y.J."/>
            <person name="Farh M.E.-A."/>
            <person name="Yang D.-C."/>
        </authorList>
    </citation>
    <scope>NUCLEOTIDE SEQUENCE [LARGE SCALE GENOMIC DNA]</scope>
    <source>
        <strain evidence="9">DSM 22694</strain>
    </source>
</reference>
<keyword evidence="8" id="KW-0966">Cell projection</keyword>
<keyword evidence="9" id="KW-1185">Reference proteome</keyword>
<dbReference type="Proteomes" id="UP000186110">
    <property type="component" value="Chromosome"/>
</dbReference>
<comment type="function">
    <text evidence="4 5">Required for flagellar hook formation. May act as a scaffolding protein.</text>
</comment>
<gene>
    <name evidence="8" type="ORF">RS694_02720</name>
</gene>
<evidence type="ECO:0000256" key="1">
    <source>
        <dbReference type="ARBA" id="ARBA00010577"/>
    </source>
</evidence>
<protein>
    <recommendedName>
        <fullName evidence="2 5">Basal-body rod modification protein FlgD</fullName>
    </recommendedName>
</protein>
<evidence type="ECO:0000256" key="5">
    <source>
        <dbReference type="RuleBase" id="RU362076"/>
    </source>
</evidence>
<dbReference type="EMBL" id="CP019239">
    <property type="protein sequence ID" value="APW41571.1"/>
    <property type="molecule type" value="Genomic_DNA"/>
</dbReference>
<name>A0A1P8K6K6_9BURK</name>
<dbReference type="Gene3D" id="2.60.40.4070">
    <property type="match status" value="1"/>
</dbReference>
<dbReference type="InterPro" id="IPR025965">
    <property type="entry name" value="FlgD/Vpr_Ig-like"/>
</dbReference>
<dbReference type="Pfam" id="PF13861">
    <property type="entry name" value="FLgD_tudor"/>
    <property type="match status" value="1"/>
</dbReference>
<evidence type="ECO:0000256" key="3">
    <source>
        <dbReference type="ARBA" id="ARBA00022795"/>
    </source>
</evidence>
<sequence>MLTSNNNINTADSSNLFGATTTKTAQNAAEEQTERFLKLLVAQLNNQDPMNPMDNAQMTSQMAQINTVSGINQLNETVKTLSSQFTGMQVMQGSSIIGKSVLVKSDTLTILNGKAAGAVDLEGKADKVTVQILTPGGKVVDTIELGAQSEGLTGFSWDASKYTDKAGSPTFKVTATLKGVAVKNTALAHDTVVAVGTKNGSMTVELSGRNAVAYGDIQAIL</sequence>
<dbReference type="AlphaFoldDB" id="A0A1P8K6K6"/>
<dbReference type="InterPro" id="IPR025963">
    <property type="entry name" value="FLgD_Tudor"/>
</dbReference>
<dbReference type="Gene3D" id="2.30.30.910">
    <property type="match status" value="1"/>
</dbReference>
<evidence type="ECO:0000259" key="7">
    <source>
        <dbReference type="Pfam" id="PF13861"/>
    </source>
</evidence>
<evidence type="ECO:0000259" key="6">
    <source>
        <dbReference type="Pfam" id="PF13860"/>
    </source>
</evidence>
<dbReference type="GO" id="GO:0044781">
    <property type="term" value="P:bacterial-type flagellum organization"/>
    <property type="evidence" value="ECO:0007669"/>
    <property type="project" value="UniProtKB-UniRule"/>
</dbReference>
<evidence type="ECO:0000256" key="2">
    <source>
        <dbReference type="ARBA" id="ARBA00016013"/>
    </source>
</evidence>
<keyword evidence="8" id="KW-0969">Cilium</keyword>
<dbReference type="eggNOG" id="COG1843">
    <property type="taxonomic scope" value="Bacteria"/>
</dbReference>